<sequence length="62" mass="6794">SVTSASLLMLPSGCRSNPCGYGGTCLENILRSIDSGYKCQCIPGRIGNHCEYRKYECTEDNQ</sequence>
<evidence type="ECO:0000259" key="2">
    <source>
        <dbReference type="PROSITE" id="PS50026"/>
    </source>
</evidence>
<organism evidence="3 5">
    <name type="scientific">Rotaria magnacalcarata</name>
    <dbReference type="NCBI Taxonomy" id="392030"/>
    <lineage>
        <taxon>Eukaryota</taxon>
        <taxon>Metazoa</taxon>
        <taxon>Spiralia</taxon>
        <taxon>Gnathifera</taxon>
        <taxon>Rotifera</taxon>
        <taxon>Eurotatoria</taxon>
        <taxon>Bdelloidea</taxon>
        <taxon>Philodinida</taxon>
        <taxon>Philodinidae</taxon>
        <taxon>Rotaria</taxon>
    </lineage>
</organism>
<comment type="caution">
    <text evidence="1">Lacks conserved residue(s) required for the propagation of feature annotation.</text>
</comment>
<dbReference type="PROSITE" id="PS50026">
    <property type="entry name" value="EGF_3"/>
    <property type="match status" value="1"/>
</dbReference>
<dbReference type="AlphaFoldDB" id="A0A8S3G1K4"/>
<dbReference type="EMBL" id="CAJOBJ010360889">
    <property type="protein sequence ID" value="CAF5217955.1"/>
    <property type="molecule type" value="Genomic_DNA"/>
</dbReference>
<evidence type="ECO:0000313" key="5">
    <source>
        <dbReference type="Proteomes" id="UP000681967"/>
    </source>
</evidence>
<dbReference type="Pfam" id="PF00008">
    <property type="entry name" value="EGF"/>
    <property type="match status" value="1"/>
</dbReference>
<reference evidence="3" key="1">
    <citation type="submission" date="2021-02" db="EMBL/GenBank/DDBJ databases">
        <authorList>
            <person name="Nowell W R."/>
        </authorList>
    </citation>
    <scope>NUCLEOTIDE SEQUENCE</scope>
</reference>
<dbReference type="SMART" id="SM00181">
    <property type="entry name" value="EGF"/>
    <property type="match status" value="1"/>
</dbReference>
<gene>
    <name evidence="3" type="ORF">BYL167_LOCUS71909</name>
    <name evidence="4" type="ORF">GIL414_LOCUS82704</name>
</gene>
<protein>
    <recommendedName>
        <fullName evidence="2">EGF-like domain-containing protein</fullName>
    </recommendedName>
</protein>
<proteinExistence type="predicted"/>
<keyword evidence="1" id="KW-0245">EGF-like domain</keyword>
<feature type="disulfide bond" evidence="1">
    <location>
        <begin position="41"/>
        <end position="50"/>
    </location>
</feature>
<feature type="domain" description="EGF-like" evidence="2">
    <location>
        <begin position="10"/>
        <end position="51"/>
    </location>
</feature>
<dbReference type="Proteomes" id="UP000681967">
    <property type="component" value="Unassembled WGS sequence"/>
</dbReference>
<evidence type="ECO:0000313" key="4">
    <source>
        <dbReference type="EMBL" id="CAF5217955.1"/>
    </source>
</evidence>
<name>A0A8S3G1K4_9BILA</name>
<comment type="caution">
    <text evidence="3">The sequence shown here is derived from an EMBL/GenBank/DDBJ whole genome shotgun (WGS) entry which is preliminary data.</text>
</comment>
<dbReference type="Proteomes" id="UP000681720">
    <property type="component" value="Unassembled WGS sequence"/>
</dbReference>
<dbReference type="EMBL" id="CAJOBH010256687">
    <property type="protein sequence ID" value="CAF5149105.1"/>
    <property type="molecule type" value="Genomic_DNA"/>
</dbReference>
<dbReference type="PROSITE" id="PS00022">
    <property type="entry name" value="EGF_1"/>
    <property type="match status" value="1"/>
</dbReference>
<evidence type="ECO:0000313" key="3">
    <source>
        <dbReference type="EMBL" id="CAF5149105.1"/>
    </source>
</evidence>
<evidence type="ECO:0000256" key="1">
    <source>
        <dbReference type="PROSITE-ProRule" id="PRU00076"/>
    </source>
</evidence>
<accession>A0A8S3G1K4</accession>
<dbReference type="Gene3D" id="2.10.25.10">
    <property type="entry name" value="Laminin"/>
    <property type="match status" value="1"/>
</dbReference>
<dbReference type="SUPFAM" id="SSF57196">
    <property type="entry name" value="EGF/Laminin"/>
    <property type="match status" value="1"/>
</dbReference>
<dbReference type="InterPro" id="IPR000742">
    <property type="entry name" value="EGF"/>
</dbReference>
<keyword evidence="1" id="KW-1015">Disulfide bond</keyword>
<feature type="non-terminal residue" evidence="3">
    <location>
        <position position="1"/>
    </location>
</feature>